<dbReference type="RefSeq" id="WP_128198178.1">
    <property type="nucleotide sequence ID" value="NZ_SACT01000002.1"/>
</dbReference>
<dbReference type="OrthoDB" id="8526975at2"/>
<dbReference type="EMBL" id="SACT01000002">
    <property type="protein sequence ID" value="RVT52806.1"/>
    <property type="molecule type" value="Genomic_DNA"/>
</dbReference>
<sequence length="141" mass="15388">MRCYPTDSPQAAARIVALAALADGQLSRDELDHLERLGVHDQLGLTRADWHDVLHALCEDLLACTRLTWGDACSVDPLTLQHLLAEVHDPALRERVLALSLAAAEADEQVTDGEALVLAAAVERWGLQHRMFERTPLPAAA</sequence>
<keyword evidence="2" id="KW-1185">Reference proteome</keyword>
<comment type="caution">
    <text evidence="1">The sequence shown here is derived from an EMBL/GenBank/DDBJ whole genome shotgun (WGS) entry which is preliminary data.</text>
</comment>
<dbReference type="Proteomes" id="UP000288178">
    <property type="component" value="Unassembled WGS sequence"/>
</dbReference>
<evidence type="ECO:0000313" key="1">
    <source>
        <dbReference type="EMBL" id="RVT52806.1"/>
    </source>
</evidence>
<dbReference type="SUPFAM" id="SSF158682">
    <property type="entry name" value="TerB-like"/>
    <property type="match status" value="1"/>
</dbReference>
<gene>
    <name evidence="1" type="ORF">ENE75_10375</name>
</gene>
<proteinExistence type="predicted"/>
<name>A0A3S2WW94_9BURK</name>
<dbReference type="Gene3D" id="1.10.3680.10">
    <property type="entry name" value="TerB-like"/>
    <property type="match status" value="1"/>
</dbReference>
<protein>
    <submittedName>
        <fullName evidence="1">TerB family tellurite resistance protein</fullName>
    </submittedName>
</protein>
<reference evidence="1 2" key="1">
    <citation type="submission" date="2019-01" db="EMBL/GenBank/DDBJ databases">
        <authorList>
            <person name="Chen W.-M."/>
        </authorList>
    </citation>
    <scope>NUCLEOTIDE SEQUENCE [LARGE SCALE GENOMIC DNA]</scope>
    <source>
        <strain evidence="1 2">ICH-3</strain>
    </source>
</reference>
<organism evidence="1 2">
    <name type="scientific">Rubrivivax albus</name>
    <dbReference type="NCBI Taxonomy" id="2499835"/>
    <lineage>
        <taxon>Bacteria</taxon>
        <taxon>Pseudomonadati</taxon>
        <taxon>Pseudomonadota</taxon>
        <taxon>Betaproteobacteria</taxon>
        <taxon>Burkholderiales</taxon>
        <taxon>Sphaerotilaceae</taxon>
        <taxon>Rubrivivax</taxon>
    </lineage>
</organism>
<evidence type="ECO:0000313" key="2">
    <source>
        <dbReference type="Proteomes" id="UP000288178"/>
    </source>
</evidence>
<dbReference type="InterPro" id="IPR029024">
    <property type="entry name" value="TerB-like"/>
</dbReference>
<accession>A0A3S2WW94</accession>
<dbReference type="AlphaFoldDB" id="A0A3S2WW94"/>